<feature type="region of interest" description="Disordered" evidence="1">
    <location>
        <begin position="240"/>
        <end position="269"/>
    </location>
</feature>
<sequence length="294" mass="29689">MYDVLLLGQLPDFPDLHWPTDGPGAANRSPAARRRDGPPPPPLSYAHALEVMGSCLWEPQATHAMFRALWCRGQNDMRMAVGELLRSWFEAWAYAAEAGMEAKARCKRGMLLAHEAWVRGVTALSDDDVRNVLVRLQLSELAANGGGWLGAELETVLDCLLGGGGSRGGGGGWAGAGAGAARLVSDVQVAEARAGLAAFAQDRGLTDVLAALPAYRPPAAALGGGAARAAAAAHRAWRGAAGGGLPEPGGGEAGEGGRGGGGSSGHCSGGAGRRVVTWCGSSSGSSSSSSGVAG</sequence>
<comment type="caution">
    <text evidence="2">The sequence shown here is derived from an EMBL/GenBank/DDBJ whole genome shotgun (WGS) entry which is preliminary data.</text>
</comment>
<evidence type="ECO:0000313" key="2">
    <source>
        <dbReference type="EMBL" id="KAG2421981.1"/>
    </source>
</evidence>
<feature type="region of interest" description="Disordered" evidence="1">
    <location>
        <begin position="17"/>
        <end position="40"/>
    </location>
</feature>
<dbReference type="EMBL" id="JAEHOD010000434">
    <property type="protein sequence ID" value="KAG2421981.1"/>
    <property type="molecule type" value="Genomic_DNA"/>
</dbReference>
<dbReference type="OrthoDB" id="559559at2759"/>
<evidence type="ECO:0000256" key="1">
    <source>
        <dbReference type="SAM" id="MobiDB-lite"/>
    </source>
</evidence>
<dbReference type="Proteomes" id="UP000613740">
    <property type="component" value="Unassembled WGS sequence"/>
</dbReference>
<accession>A0A835SAF3</accession>
<name>A0A835SAF3_9CHLO</name>
<gene>
    <name evidence="2" type="ORF">HYH02_015558</name>
</gene>
<dbReference type="AlphaFoldDB" id="A0A835SAF3"/>
<keyword evidence="3" id="KW-1185">Reference proteome</keyword>
<protein>
    <submittedName>
        <fullName evidence="2">Uncharacterized protein</fullName>
    </submittedName>
</protein>
<organism evidence="2 3">
    <name type="scientific">Chlamydomonas schloesseri</name>
    <dbReference type="NCBI Taxonomy" id="2026947"/>
    <lineage>
        <taxon>Eukaryota</taxon>
        <taxon>Viridiplantae</taxon>
        <taxon>Chlorophyta</taxon>
        <taxon>core chlorophytes</taxon>
        <taxon>Chlorophyceae</taxon>
        <taxon>CS clade</taxon>
        <taxon>Chlamydomonadales</taxon>
        <taxon>Chlamydomonadaceae</taxon>
        <taxon>Chlamydomonas</taxon>
    </lineage>
</organism>
<evidence type="ECO:0000313" key="3">
    <source>
        <dbReference type="Proteomes" id="UP000613740"/>
    </source>
</evidence>
<reference evidence="2" key="1">
    <citation type="journal article" date="2020" name="bioRxiv">
        <title>Comparative genomics of Chlamydomonas.</title>
        <authorList>
            <person name="Craig R.J."/>
            <person name="Hasan A.R."/>
            <person name="Ness R.W."/>
            <person name="Keightley P.D."/>
        </authorList>
    </citation>
    <scope>NUCLEOTIDE SEQUENCE</scope>
    <source>
        <strain evidence="2">CCAP 11/173</strain>
    </source>
</reference>
<proteinExistence type="predicted"/>